<dbReference type="EMBL" id="JADNRY010000050">
    <property type="protein sequence ID" value="KAF9069489.1"/>
    <property type="molecule type" value="Genomic_DNA"/>
</dbReference>
<accession>A0A9P5PUD5</accession>
<dbReference type="OrthoDB" id="3065285at2759"/>
<dbReference type="Proteomes" id="UP000772434">
    <property type="component" value="Unassembled WGS sequence"/>
</dbReference>
<keyword evidence="1" id="KW-0175">Coiled coil</keyword>
<comment type="caution">
    <text evidence="2">The sequence shown here is derived from an EMBL/GenBank/DDBJ whole genome shotgun (WGS) entry which is preliminary data.</text>
</comment>
<evidence type="ECO:0000313" key="3">
    <source>
        <dbReference type="Proteomes" id="UP000772434"/>
    </source>
</evidence>
<feature type="non-terminal residue" evidence="2">
    <location>
        <position position="60"/>
    </location>
</feature>
<gene>
    <name evidence="2" type="ORF">BDP27DRAFT_1186687</name>
</gene>
<dbReference type="AlphaFoldDB" id="A0A9P5PUD5"/>
<proteinExistence type="predicted"/>
<sequence length="60" mass="7217">ILQNVQRDLQDYESEIHRLESRSLFLKAQMERLQQYTSQVRSLLSPVRRVPDEILQSIFD</sequence>
<evidence type="ECO:0000313" key="2">
    <source>
        <dbReference type="EMBL" id="KAF9069489.1"/>
    </source>
</evidence>
<reference evidence="2" key="1">
    <citation type="submission" date="2020-11" db="EMBL/GenBank/DDBJ databases">
        <authorList>
            <consortium name="DOE Joint Genome Institute"/>
            <person name="Ahrendt S."/>
            <person name="Riley R."/>
            <person name="Andreopoulos W."/>
            <person name="Labutti K."/>
            <person name="Pangilinan J."/>
            <person name="Ruiz-Duenas F.J."/>
            <person name="Barrasa J.M."/>
            <person name="Sanchez-Garcia M."/>
            <person name="Camarero S."/>
            <person name="Miyauchi S."/>
            <person name="Serrano A."/>
            <person name="Linde D."/>
            <person name="Babiker R."/>
            <person name="Drula E."/>
            <person name="Ayuso-Fernandez I."/>
            <person name="Pacheco R."/>
            <person name="Padilla G."/>
            <person name="Ferreira P."/>
            <person name="Barriuso J."/>
            <person name="Kellner H."/>
            <person name="Castanera R."/>
            <person name="Alfaro M."/>
            <person name="Ramirez L."/>
            <person name="Pisabarro A.G."/>
            <person name="Kuo A."/>
            <person name="Tritt A."/>
            <person name="Lipzen A."/>
            <person name="He G."/>
            <person name="Yan M."/>
            <person name="Ng V."/>
            <person name="Cullen D."/>
            <person name="Martin F."/>
            <person name="Rosso M.-N."/>
            <person name="Henrissat B."/>
            <person name="Hibbett D."/>
            <person name="Martinez A.T."/>
            <person name="Grigoriev I.V."/>
        </authorList>
    </citation>
    <scope>NUCLEOTIDE SEQUENCE</scope>
    <source>
        <strain evidence="2">AH 40177</strain>
    </source>
</reference>
<evidence type="ECO:0000256" key="1">
    <source>
        <dbReference type="SAM" id="Coils"/>
    </source>
</evidence>
<organism evidence="2 3">
    <name type="scientific">Rhodocollybia butyracea</name>
    <dbReference type="NCBI Taxonomy" id="206335"/>
    <lineage>
        <taxon>Eukaryota</taxon>
        <taxon>Fungi</taxon>
        <taxon>Dikarya</taxon>
        <taxon>Basidiomycota</taxon>
        <taxon>Agaricomycotina</taxon>
        <taxon>Agaricomycetes</taxon>
        <taxon>Agaricomycetidae</taxon>
        <taxon>Agaricales</taxon>
        <taxon>Marasmiineae</taxon>
        <taxon>Omphalotaceae</taxon>
        <taxon>Rhodocollybia</taxon>
    </lineage>
</organism>
<keyword evidence="3" id="KW-1185">Reference proteome</keyword>
<protein>
    <submittedName>
        <fullName evidence="2">Uncharacterized protein</fullName>
    </submittedName>
</protein>
<feature type="coiled-coil region" evidence="1">
    <location>
        <begin position="2"/>
        <end position="29"/>
    </location>
</feature>
<name>A0A9P5PUD5_9AGAR</name>
<feature type="non-terminal residue" evidence="2">
    <location>
        <position position="1"/>
    </location>
</feature>